<dbReference type="PRINTS" id="PR00038">
    <property type="entry name" value="HTHLUXR"/>
</dbReference>
<organism evidence="6 7">
    <name type="scientific">Acidisarcina polymorpha</name>
    <dbReference type="NCBI Taxonomy" id="2211140"/>
    <lineage>
        <taxon>Bacteria</taxon>
        <taxon>Pseudomonadati</taxon>
        <taxon>Acidobacteriota</taxon>
        <taxon>Terriglobia</taxon>
        <taxon>Terriglobales</taxon>
        <taxon>Acidobacteriaceae</taxon>
        <taxon>Acidisarcina</taxon>
    </lineage>
</organism>
<dbReference type="PROSITE" id="PS00622">
    <property type="entry name" value="HTH_LUXR_1"/>
    <property type="match status" value="1"/>
</dbReference>
<dbReference type="InterPro" id="IPR058245">
    <property type="entry name" value="NreC/VraR/RcsB-like_REC"/>
</dbReference>
<sequence length="216" mass="24177">MRLGLFTMSKVPTIRILSVEDHPVFREGLRAVLSLRPDMELIATASNSLEALEQYRRHAPDVTLLDLRLPGTDGFAALAEIRKMNSDARVVILTTSEDDADIRRAMRGGASAYVLKSLPMQDLVAIIQSVHGGSKHVPHRFATRVAERMADEKLTERELSVLRLIRDGRRNKQIASDLNIAEATVNFHIKNLSQKLQANDRTHAVMIALRRGLLEI</sequence>
<dbReference type="Gene3D" id="3.40.50.2300">
    <property type="match status" value="1"/>
</dbReference>
<dbReference type="GO" id="GO:0003677">
    <property type="term" value="F:DNA binding"/>
    <property type="evidence" value="ECO:0007669"/>
    <property type="project" value="UniProtKB-KW"/>
</dbReference>
<keyword evidence="7" id="KW-1185">Reference proteome</keyword>
<evidence type="ECO:0000313" key="7">
    <source>
        <dbReference type="Proteomes" id="UP000253606"/>
    </source>
</evidence>
<evidence type="ECO:0000256" key="1">
    <source>
        <dbReference type="ARBA" id="ARBA00022553"/>
    </source>
</evidence>
<dbReference type="InterPro" id="IPR051015">
    <property type="entry name" value="EvgA-like"/>
</dbReference>
<proteinExistence type="predicted"/>
<keyword evidence="1 3" id="KW-0597">Phosphoprotein</keyword>
<dbReference type="InterPro" id="IPR016032">
    <property type="entry name" value="Sig_transdc_resp-reg_C-effctor"/>
</dbReference>
<feature type="domain" description="Response regulatory" evidence="5">
    <location>
        <begin position="15"/>
        <end position="131"/>
    </location>
</feature>
<dbReference type="SMART" id="SM00448">
    <property type="entry name" value="REC"/>
    <property type="match status" value="1"/>
</dbReference>
<dbReference type="GO" id="GO:0000160">
    <property type="term" value="P:phosphorelay signal transduction system"/>
    <property type="evidence" value="ECO:0007669"/>
    <property type="project" value="InterPro"/>
</dbReference>
<dbReference type="CDD" id="cd06170">
    <property type="entry name" value="LuxR_C_like"/>
    <property type="match status" value="1"/>
</dbReference>
<protein>
    <submittedName>
        <fullName evidence="6">Two component transcriptional regulator, LuxR family</fullName>
    </submittedName>
</protein>
<reference evidence="6 7" key="1">
    <citation type="journal article" date="2018" name="Front. Microbiol.">
        <title>Hydrolytic Capabilities as a Key to Environmental Success: Chitinolytic and Cellulolytic Acidobacteria From Acidic Sub-arctic Soils and Boreal Peatlands.</title>
        <authorList>
            <person name="Belova S.E."/>
            <person name="Ravin N.V."/>
            <person name="Pankratov T.A."/>
            <person name="Rakitin A.L."/>
            <person name="Ivanova A.A."/>
            <person name="Beletsky A.V."/>
            <person name="Mardanov A.V."/>
            <person name="Sinninghe Damste J.S."/>
            <person name="Dedysh S.N."/>
        </authorList>
    </citation>
    <scope>NUCLEOTIDE SEQUENCE [LARGE SCALE GENOMIC DNA]</scope>
    <source>
        <strain evidence="6 7">SBC82</strain>
    </source>
</reference>
<dbReference type="RefSeq" id="WP_338026744.1">
    <property type="nucleotide sequence ID" value="NZ_CP030840.1"/>
</dbReference>
<evidence type="ECO:0000313" key="6">
    <source>
        <dbReference type="EMBL" id="AXC10076.1"/>
    </source>
</evidence>
<dbReference type="InterPro" id="IPR001789">
    <property type="entry name" value="Sig_transdc_resp-reg_receiver"/>
</dbReference>
<dbReference type="SUPFAM" id="SSF46894">
    <property type="entry name" value="C-terminal effector domain of the bipartite response regulators"/>
    <property type="match status" value="1"/>
</dbReference>
<dbReference type="PROSITE" id="PS50110">
    <property type="entry name" value="RESPONSE_REGULATORY"/>
    <property type="match status" value="1"/>
</dbReference>
<dbReference type="PANTHER" id="PTHR45566">
    <property type="entry name" value="HTH-TYPE TRANSCRIPTIONAL REGULATOR YHJB-RELATED"/>
    <property type="match status" value="1"/>
</dbReference>
<dbReference type="SMART" id="SM00421">
    <property type="entry name" value="HTH_LUXR"/>
    <property type="match status" value="1"/>
</dbReference>
<feature type="modified residue" description="4-aspartylphosphate" evidence="3">
    <location>
        <position position="66"/>
    </location>
</feature>
<dbReference type="EMBL" id="CP030840">
    <property type="protein sequence ID" value="AXC10076.1"/>
    <property type="molecule type" value="Genomic_DNA"/>
</dbReference>
<dbReference type="PROSITE" id="PS50043">
    <property type="entry name" value="HTH_LUXR_2"/>
    <property type="match status" value="1"/>
</dbReference>
<evidence type="ECO:0000256" key="3">
    <source>
        <dbReference type="PROSITE-ProRule" id="PRU00169"/>
    </source>
</evidence>
<dbReference type="Pfam" id="PF00196">
    <property type="entry name" value="GerE"/>
    <property type="match status" value="1"/>
</dbReference>
<accession>A0A2Z5FUB5</accession>
<keyword evidence="2" id="KW-0238">DNA-binding</keyword>
<feature type="domain" description="HTH luxR-type" evidence="4">
    <location>
        <begin position="147"/>
        <end position="212"/>
    </location>
</feature>
<dbReference type="InterPro" id="IPR000792">
    <property type="entry name" value="Tscrpt_reg_LuxR_C"/>
</dbReference>
<gene>
    <name evidence="6" type="ORF">ACPOL_0713</name>
</gene>
<dbReference type="Pfam" id="PF00072">
    <property type="entry name" value="Response_reg"/>
    <property type="match status" value="1"/>
</dbReference>
<dbReference type="SUPFAM" id="SSF52172">
    <property type="entry name" value="CheY-like"/>
    <property type="match status" value="1"/>
</dbReference>
<dbReference type="KEGG" id="abas:ACPOL_0713"/>
<evidence type="ECO:0000256" key="2">
    <source>
        <dbReference type="ARBA" id="ARBA00023125"/>
    </source>
</evidence>
<dbReference type="GO" id="GO:0006355">
    <property type="term" value="P:regulation of DNA-templated transcription"/>
    <property type="evidence" value="ECO:0007669"/>
    <property type="project" value="InterPro"/>
</dbReference>
<dbReference type="InterPro" id="IPR011006">
    <property type="entry name" value="CheY-like_superfamily"/>
</dbReference>
<dbReference type="Proteomes" id="UP000253606">
    <property type="component" value="Chromosome"/>
</dbReference>
<evidence type="ECO:0000259" key="4">
    <source>
        <dbReference type="PROSITE" id="PS50043"/>
    </source>
</evidence>
<name>A0A2Z5FUB5_9BACT</name>
<dbReference type="CDD" id="cd17535">
    <property type="entry name" value="REC_NarL-like"/>
    <property type="match status" value="1"/>
</dbReference>
<dbReference type="PANTHER" id="PTHR45566:SF2">
    <property type="entry name" value="NARL SUBFAMILY"/>
    <property type="match status" value="1"/>
</dbReference>
<dbReference type="AlphaFoldDB" id="A0A2Z5FUB5"/>
<evidence type="ECO:0000259" key="5">
    <source>
        <dbReference type="PROSITE" id="PS50110"/>
    </source>
</evidence>